<dbReference type="Proteomes" id="UP001054252">
    <property type="component" value="Unassembled WGS sequence"/>
</dbReference>
<dbReference type="Gene3D" id="2.40.70.10">
    <property type="entry name" value="Acid Proteases"/>
    <property type="match status" value="2"/>
</dbReference>
<feature type="domain" description="Xylanase inhibitor C-terminal" evidence="5">
    <location>
        <begin position="155"/>
        <end position="313"/>
    </location>
</feature>
<sequence>MSPLPTSLPPVTLLLAPSQSPNLAATASPVLNPAATIKPAASSQPTPSHRAVQYWGACSRCCSGAVYKWKDTRVKGIAGLGRTRVSLRSQFAEAFSFHRKFAICLISSTGVVFFGDGPYVMLPGIDVSKHLIYTPLILNPVSTAPAPLEGQPSTEYLIGLKAIKINDKVVSLNKALLSITREGRGGTKISTVTPYTVVETSIYNALVKTFLKEMLPLPRVPSVAPFGVCFNATGIPSTRMGPPVPTIDLVLQSNSVFWRIFGANSMVWVRGDVICLGFVDGSSEVTTSIVIGGHQLEDNLLQFDLAASRLGFSSSLLFRRTTCANFIFTSSA</sequence>
<organism evidence="7 8">
    <name type="scientific">Rubroshorea leprosula</name>
    <dbReference type="NCBI Taxonomy" id="152421"/>
    <lineage>
        <taxon>Eukaryota</taxon>
        <taxon>Viridiplantae</taxon>
        <taxon>Streptophyta</taxon>
        <taxon>Embryophyta</taxon>
        <taxon>Tracheophyta</taxon>
        <taxon>Spermatophyta</taxon>
        <taxon>Magnoliopsida</taxon>
        <taxon>eudicotyledons</taxon>
        <taxon>Gunneridae</taxon>
        <taxon>Pentapetalae</taxon>
        <taxon>rosids</taxon>
        <taxon>malvids</taxon>
        <taxon>Malvales</taxon>
        <taxon>Dipterocarpaceae</taxon>
        <taxon>Rubroshorea</taxon>
    </lineage>
</organism>
<reference evidence="7 8" key="1">
    <citation type="journal article" date="2021" name="Commun. Biol.">
        <title>The genome of Shorea leprosula (Dipterocarpaceae) highlights the ecological relevance of drought in aseasonal tropical rainforests.</title>
        <authorList>
            <person name="Ng K.K.S."/>
            <person name="Kobayashi M.J."/>
            <person name="Fawcett J.A."/>
            <person name="Hatakeyama M."/>
            <person name="Paape T."/>
            <person name="Ng C.H."/>
            <person name="Ang C.C."/>
            <person name="Tnah L.H."/>
            <person name="Lee C.T."/>
            <person name="Nishiyama T."/>
            <person name="Sese J."/>
            <person name="O'Brien M.J."/>
            <person name="Copetti D."/>
            <person name="Mohd Noor M.I."/>
            <person name="Ong R.C."/>
            <person name="Putra M."/>
            <person name="Sireger I.Z."/>
            <person name="Indrioko S."/>
            <person name="Kosugi Y."/>
            <person name="Izuno A."/>
            <person name="Isagi Y."/>
            <person name="Lee S.L."/>
            <person name="Shimizu K.K."/>
        </authorList>
    </citation>
    <scope>NUCLEOTIDE SEQUENCE [LARGE SCALE GENOMIC DNA]</scope>
    <source>
        <strain evidence="7">214</strain>
    </source>
</reference>
<evidence type="ECO:0000313" key="7">
    <source>
        <dbReference type="EMBL" id="GKV38575.1"/>
    </source>
</evidence>
<dbReference type="AlphaFoldDB" id="A0AAV5LME7"/>
<dbReference type="InterPro" id="IPR032861">
    <property type="entry name" value="TAXi_N"/>
</dbReference>
<evidence type="ECO:0000259" key="5">
    <source>
        <dbReference type="Pfam" id="PF14541"/>
    </source>
</evidence>
<dbReference type="GO" id="GO:0005576">
    <property type="term" value="C:extracellular region"/>
    <property type="evidence" value="ECO:0007669"/>
    <property type="project" value="UniProtKB-SubCell"/>
</dbReference>
<evidence type="ECO:0000256" key="2">
    <source>
        <dbReference type="ARBA" id="ARBA00007447"/>
    </source>
</evidence>
<dbReference type="SUPFAM" id="SSF50630">
    <property type="entry name" value="Acid proteases"/>
    <property type="match status" value="1"/>
</dbReference>
<feature type="domain" description="Xylanase inhibitor N-terminal" evidence="6">
    <location>
        <begin position="72"/>
        <end position="116"/>
    </location>
</feature>
<gene>
    <name evidence="7" type="ORF">SLEP1_g46466</name>
</gene>
<proteinExistence type="inferred from homology"/>
<comment type="subcellular location">
    <subcellularLocation>
        <location evidence="1">Secreted</location>
        <location evidence="1">Extracellular space</location>
    </subcellularLocation>
</comment>
<dbReference type="Pfam" id="PF14543">
    <property type="entry name" value="TAXi_N"/>
    <property type="match status" value="1"/>
</dbReference>
<dbReference type="GO" id="GO:0004190">
    <property type="term" value="F:aspartic-type endopeptidase activity"/>
    <property type="evidence" value="ECO:0007669"/>
    <property type="project" value="InterPro"/>
</dbReference>
<evidence type="ECO:0000259" key="6">
    <source>
        <dbReference type="Pfam" id="PF14543"/>
    </source>
</evidence>
<evidence type="ECO:0008006" key="9">
    <source>
        <dbReference type="Google" id="ProtNLM"/>
    </source>
</evidence>
<dbReference type="InterPro" id="IPR001461">
    <property type="entry name" value="Aspartic_peptidase_A1"/>
</dbReference>
<accession>A0AAV5LME7</accession>
<keyword evidence="8" id="KW-1185">Reference proteome</keyword>
<dbReference type="GO" id="GO:0006508">
    <property type="term" value="P:proteolysis"/>
    <property type="evidence" value="ECO:0007669"/>
    <property type="project" value="InterPro"/>
</dbReference>
<keyword evidence="3" id="KW-0964">Secreted</keyword>
<evidence type="ECO:0000313" key="8">
    <source>
        <dbReference type="Proteomes" id="UP001054252"/>
    </source>
</evidence>
<dbReference type="EMBL" id="BPVZ01000129">
    <property type="protein sequence ID" value="GKV38575.1"/>
    <property type="molecule type" value="Genomic_DNA"/>
</dbReference>
<dbReference type="PANTHER" id="PTHR47965:SF103">
    <property type="entry name" value="EUKARYOTIC ASPARTYL PROTEASE FAMILY PROTEIN"/>
    <property type="match status" value="1"/>
</dbReference>
<dbReference type="Pfam" id="PF14541">
    <property type="entry name" value="TAXi_C"/>
    <property type="match status" value="1"/>
</dbReference>
<dbReference type="InterPro" id="IPR021109">
    <property type="entry name" value="Peptidase_aspartic_dom_sf"/>
</dbReference>
<evidence type="ECO:0000256" key="3">
    <source>
        <dbReference type="ARBA" id="ARBA00022525"/>
    </source>
</evidence>
<dbReference type="PANTHER" id="PTHR47965">
    <property type="entry name" value="ASPARTYL PROTEASE-RELATED"/>
    <property type="match status" value="1"/>
</dbReference>
<evidence type="ECO:0000256" key="4">
    <source>
        <dbReference type="ARBA" id="ARBA00022729"/>
    </source>
</evidence>
<comment type="caution">
    <text evidence="7">The sequence shown here is derived from an EMBL/GenBank/DDBJ whole genome shotgun (WGS) entry which is preliminary data.</text>
</comment>
<dbReference type="InterPro" id="IPR032799">
    <property type="entry name" value="TAXi_C"/>
</dbReference>
<name>A0AAV5LME7_9ROSI</name>
<comment type="similarity">
    <text evidence="2">Belongs to the peptidase A1 family.</text>
</comment>
<dbReference type="FunFam" id="2.40.70.10:FF:000041">
    <property type="entry name" value="Basic 7S globulin"/>
    <property type="match status" value="1"/>
</dbReference>
<protein>
    <recommendedName>
        <fullName evidence="9">Peptidase A1 domain-containing protein</fullName>
    </recommendedName>
</protein>
<keyword evidence="4" id="KW-0732">Signal</keyword>
<evidence type="ECO:0000256" key="1">
    <source>
        <dbReference type="ARBA" id="ARBA00004239"/>
    </source>
</evidence>